<keyword evidence="4" id="KW-1185">Reference proteome</keyword>
<accession>A0A917AFQ7</accession>
<evidence type="ECO:0000313" key="4">
    <source>
        <dbReference type="Proteomes" id="UP000612855"/>
    </source>
</evidence>
<dbReference type="InterPro" id="IPR003719">
    <property type="entry name" value="Phenazine_PhzF-like"/>
</dbReference>
<evidence type="ECO:0008006" key="5">
    <source>
        <dbReference type="Google" id="ProtNLM"/>
    </source>
</evidence>
<dbReference type="Gene3D" id="3.10.310.10">
    <property type="entry name" value="Diaminopimelate Epimerase, Chain A, domain 1"/>
    <property type="match status" value="2"/>
</dbReference>
<proteinExistence type="inferred from homology"/>
<evidence type="ECO:0000256" key="2">
    <source>
        <dbReference type="ARBA" id="ARBA00023235"/>
    </source>
</evidence>
<evidence type="ECO:0000313" key="3">
    <source>
        <dbReference type="EMBL" id="GGE45291.1"/>
    </source>
</evidence>
<dbReference type="GO" id="GO:0005737">
    <property type="term" value="C:cytoplasm"/>
    <property type="evidence" value="ECO:0007669"/>
    <property type="project" value="TreeGrafter"/>
</dbReference>
<keyword evidence="2" id="KW-0413">Isomerase</keyword>
<name>A0A917AFQ7_9RHOB</name>
<comment type="similarity">
    <text evidence="1">Belongs to the PhzF family.</text>
</comment>
<dbReference type="RefSeq" id="WP_188479162.1">
    <property type="nucleotide sequence ID" value="NZ_BMFJ01000002.1"/>
</dbReference>
<protein>
    <recommendedName>
        <fullName evidence="5">PhzF family phenazine biosynthesis protein</fullName>
    </recommendedName>
</protein>
<reference evidence="4" key="1">
    <citation type="journal article" date="2019" name="Int. J. Syst. Evol. Microbiol.">
        <title>The Global Catalogue of Microorganisms (GCM) 10K type strain sequencing project: providing services to taxonomists for standard genome sequencing and annotation.</title>
        <authorList>
            <consortium name="The Broad Institute Genomics Platform"/>
            <consortium name="The Broad Institute Genome Sequencing Center for Infectious Disease"/>
            <person name="Wu L."/>
            <person name="Ma J."/>
        </authorList>
    </citation>
    <scope>NUCLEOTIDE SEQUENCE [LARGE SCALE GENOMIC DNA]</scope>
    <source>
        <strain evidence="4">CGMCC 1.12664</strain>
    </source>
</reference>
<dbReference type="PANTHER" id="PTHR13774">
    <property type="entry name" value="PHENAZINE BIOSYNTHESIS PROTEIN"/>
    <property type="match status" value="1"/>
</dbReference>
<sequence>MIVHRISAFTQGGAGGNPAGVALLDGPAAAADMLRTAAEVGYSETAFLCPEGDSWRIRYFAPETEIPFCGHATIATGAHLGATFGAGVYRLILAGGDTVEVETAATTDGWSAAFRSPPTWSRAMPPGLLAELLALFGLDDDDLDPRLPPALIHAGATHPLIALRRRDRLSQLGYAFDRGRAIQQRDGFATIHVVHSETPVLFHARDPFAVGGVYEDPATGAAAAALGGYLRDISWPCDGAFETIQGADFGRPSRIAASFGPERGSAVRVSGETAPLSPPLKTGGGEDGWLPVFFYRLHMDIPALSARGLRCVSAGPALAADHRVVLGAKAVLAPEPGARSPGVLAFLPRSDLAALYADLPDYTERPVTVTGPGQHGPVDAVTMIGPDAATQGAGNDDYVRRYHALFAQLGLGALG</sequence>
<organism evidence="3 4">
    <name type="scientific">Primorskyibacter flagellatus</name>
    <dbReference type="NCBI Taxonomy" id="1387277"/>
    <lineage>
        <taxon>Bacteria</taxon>
        <taxon>Pseudomonadati</taxon>
        <taxon>Pseudomonadota</taxon>
        <taxon>Alphaproteobacteria</taxon>
        <taxon>Rhodobacterales</taxon>
        <taxon>Roseobacteraceae</taxon>
        <taxon>Primorskyibacter</taxon>
    </lineage>
</organism>
<dbReference type="Proteomes" id="UP000612855">
    <property type="component" value="Unassembled WGS sequence"/>
</dbReference>
<dbReference type="AlphaFoldDB" id="A0A917AFQ7"/>
<gene>
    <name evidence="3" type="ORF">GCM10011360_35610</name>
</gene>
<evidence type="ECO:0000256" key="1">
    <source>
        <dbReference type="ARBA" id="ARBA00008270"/>
    </source>
</evidence>
<comment type="caution">
    <text evidence="3">The sequence shown here is derived from an EMBL/GenBank/DDBJ whole genome shotgun (WGS) entry which is preliminary data.</text>
</comment>
<dbReference type="NCBIfam" id="TIGR00654">
    <property type="entry name" value="PhzF_family"/>
    <property type="match status" value="1"/>
</dbReference>
<dbReference type="SUPFAM" id="SSF54506">
    <property type="entry name" value="Diaminopimelate epimerase-like"/>
    <property type="match status" value="1"/>
</dbReference>
<dbReference type="GO" id="GO:0016853">
    <property type="term" value="F:isomerase activity"/>
    <property type="evidence" value="ECO:0007669"/>
    <property type="project" value="UniProtKB-KW"/>
</dbReference>
<dbReference type="EMBL" id="BMFJ01000002">
    <property type="protein sequence ID" value="GGE45291.1"/>
    <property type="molecule type" value="Genomic_DNA"/>
</dbReference>
<dbReference type="PANTHER" id="PTHR13774:SF39">
    <property type="entry name" value="BIOSYNTHESIS PROTEIN, PUTATIVE-RELATED"/>
    <property type="match status" value="1"/>
</dbReference>
<dbReference type="Pfam" id="PF02567">
    <property type="entry name" value="PhzC-PhzF"/>
    <property type="match status" value="1"/>
</dbReference>